<dbReference type="InterPro" id="IPR013748">
    <property type="entry name" value="Rep_factorC_C"/>
</dbReference>
<evidence type="ECO:0000313" key="9">
    <source>
        <dbReference type="EMBL" id="CAF5203817.1"/>
    </source>
</evidence>
<dbReference type="GO" id="GO:0005634">
    <property type="term" value="C:nucleus"/>
    <property type="evidence" value="ECO:0007669"/>
    <property type="project" value="UniProtKB-SubCell"/>
</dbReference>
<comment type="similarity">
    <text evidence="2">Belongs to the activator 1 small subunits family.</text>
</comment>
<dbReference type="InterPro" id="IPR008921">
    <property type="entry name" value="DNA_pol3_clamp-load_cplx_C"/>
</dbReference>
<dbReference type="EMBL" id="CAJOBJ010347673">
    <property type="protein sequence ID" value="CAF5203817.1"/>
    <property type="molecule type" value="Genomic_DNA"/>
</dbReference>
<dbReference type="GO" id="GO:0003677">
    <property type="term" value="F:DNA binding"/>
    <property type="evidence" value="ECO:0007669"/>
    <property type="project" value="InterPro"/>
</dbReference>
<accession>A0A8S3IQR0</accession>
<dbReference type="Pfam" id="PF08542">
    <property type="entry name" value="Rep_fac_C"/>
    <property type="match status" value="1"/>
</dbReference>
<dbReference type="AlphaFoldDB" id="A0A8S3IQR0"/>
<evidence type="ECO:0000256" key="5">
    <source>
        <dbReference type="ARBA" id="ARBA00022840"/>
    </source>
</evidence>
<dbReference type="SUPFAM" id="SSF48019">
    <property type="entry name" value="post-AAA+ oligomerization domain-like"/>
    <property type="match status" value="1"/>
</dbReference>
<protein>
    <recommendedName>
        <fullName evidence="7">Replication factor C C-terminal domain-containing protein</fullName>
    </recommendedName>
</protein>
<dbReference type="EMBL" id="CAJOBI010335281">
    <property type="protein sequence ID" value="CAF5204926.1"/>
    <property type="molecule type" value="Genomic_DNA"/>
</dbReference>
<feature type="domain" description="Replication factor C C-terminal" evidence="7">
    <location>
        <begin position="21"/>
        <end position="107"/>
    </location>
</feature>
<proteinExistence type="inferred from homology"/>
<dbReference type="Proteomes" id="UP000676336">
    <property type="component" value="Unassembled WGS sequence"/>
</dbReference>
<keyword evidence="5" id="KW-0067">ATP-binding</keyword>
<dbReference type="FunFam" id="1.20.272.10:FF:000004">
    <property type="entry name" value="Replication factor C subunit 5"/>
    <property type="match status" value="1"/>
</dbReference>
<dbReference type="Proteomes" id="UP000681967">
    <property type="component" value="Unassembled WGS sequence"/>
</dbReference>
<dbReference type="GO" id="GO:0005524">
    <property type="term" value="F:ATP binding"/>
    <property type="evidence" value="ECO:0007669"/>
    <property type="project" value="UniProtKB-KW"/>
</dbReference>
<organism evidence="9 11">
    <name type="scientific">Rotaria magnacalcarata</name>
    <dbReference type="NCBI Taxonomy" id="392030"/>
    <lineage>
        <taxon>Eukaryota</taxon>
        <taxon>Metazoa</taxon>
        <taxon>Spiralia</taxon>
        <taxon>Gnathifera</taxon>
        <taxon>Rotifera</taxon>
        <taxon>Eurotatoria</taxon>
        <taxon>Bdelloidea</taxon>
        <taxon>Philodinida</taxon>
        <taxon>Philodinidae</taxon>
        <taxon>Rotaria</taxon>
    </lineage>
</organism>
<dbReference type="EMBL" id="CAJOBH010247330">
    <property type="protein sequence ID" value="CAF5129062.1"/>
    <property type="molecule type" value="Genomic_DNA"/>
</dbReference>
<evidence type="ECO:0000259" key="7">
    <source>
        <dbReference type="Pfam" id="PF08542"/>
    </source>
</evidence>
<keyword evidence="4" id="KW-0547">Nucleotide-binding</keyword>
<evidence type="ECO:0000256" key="1">
    <source>
        <dbReference type="ARBA" id="ARBA00004123"/>
    </source>
</evidence>
<name>A0A8S3IQR0_9BILA</name>
<keyword evidence="6" id="KW-0539">Nucleus</keyword>
<comment type="subcellular location">
    <subcellularLocation>
        <location evidence="1">Nucleus</location>
    </subcellularLocation>
</comment>
<dbReference type="Gene3D" id="1.20.272.10">
    <property type="match status" value="1"/>
</dbReference>
<feature type="non-terminal residue" evidence="9">
    <location>
        <position position="1"/>
    </location>
</feature>
<keyword evidence="3" id="KW-0235">DNA replication</keyword>
<evidence type="ECO:0000313" key="8">
    <source>
        <dbReference type="EMBL" id="CAF5129062.1"/>
    </source>
</evidence>
<gene>
    <name evidence="8" type="ORF">BYL167_LOCUS68200</name>
    <name evidence="9" type="ORF">GIL414_LOCUS77444</name>
    <name evidence="10" type="ORF">SMN809_LOCUS76619</name>
</gene>
<evidence type="ECO:0000313" key="11">
    <source>
        <dbReference type="Proteomes" id="UP000681720"/>
    </source>
</evidence>
<evidence type="ECO:0000313" key="10">
    <source>
        <dbReference type="EMBL" id="CAF5204926.1"/>
    </source>
</evidence>
<evidence type="ECO:0000256" key="6">
    <source>
        <dbReference type="ARBA" id="ARBA00023242"/>
    </source>
</evidence>
<evidence type="ECO:0000256" key="4">
    <source>
        <dbReference type="ARBA" id="ARBA00022741"/>
    </source>
</evidence>
<evidence type="ECO:0000256" key="2">
    <source>
        <dbReference type="ARBA" id="ARBA00005378"/>
    </source>
</evidence>
<evidence type="ECO:0000256" key="3">
    <source>
        <dbReference type="ARBA" id="ARBA00022705"/>
    </source>
</evidence>
<dbReference type="Proteomes" id="UP000681720">
    <property type="component" value="Unassembled WGS sequence"/>
</dbReference>
<dbReference type="GO" id="GO:0006260">
    <property type="term" value="P:DNA replication"/>
    <property type="evidence" value="ECO:0007669"/>
    <property type="project" value="UniProtKB-KW"/>
</dbReference>
<reference evidence="9" key="1">
    <citation type="submission" date="2021-02" db="EMBL/GenBank/DDBJ databases">
        <authorList>
            <person name="Nowell W R."/>
        </authorList>
    </citation>
    <scope>NUCLEOTIDE SEQUENCE</scope>
</reference>
<comment type="caution">
    <text evidence="9">The sequence shown here is derived from an EMBL/GenBank/DDBJ whole genome shotgun (WGS) entry which is preliminary data.</text>
</comment>
<sequence length="117" mass="13078">SSHMASGLVTETSVYECVGHPSKNDIKTMINVLLNENFTVASQRLSALKTIKGYALADILTELHRYVHRIDFPRDIRIHLLIKMADIENRLANGATEKLQLSALISAFQKARQVESS</sequence>